<keyword evidence="2" id="KW-1185">Reference proteome</keyword>
<reference evidence="1" key="1">
    <citation type="journal article" date="2020" name="Stud. Mycol.">
        <title>101 Dothideomycetes genomes: a test case for predicting lifestyles and emergence of pathogens.</title>
        <authorList>
            <person name="Haridas S."/>
            <person name="Albert R."/>
            <person name="Binder M."/>
            <person name="Bloem J."/>
            <person name="Labutti K."/>
            <person name="Salamov A."/>
            <person name="Andreopoulos B."/>
            <person name="Baker S."/>
            <person name="Barry K."/>
            <person name="Bills G."/>
            <person name="Bluhm B."/>
            <person name="Cannon C."/>
            <person name="Castanera R."/>
            <person name="Culley D."/>
            <person name="Daum C."/>
            <person name="Ezra D."/>
            <person name="Gonzalez J."/>
            <person name="Henrissat B."/>
            <person name="Kuo A."/>
            <person name="Liang C."/>
            <person name="Lipzen A."/>
            <person name="Lutzoni F."/>
            <person name="Magnuson J."/>
            <person name="Mondo S."/>
            <person name="Nolan M."/>
            <person name="Ohm R."/>
            <person name="Pangilinan J."/>
            <person name="Park H.-J."/>
            <person name="Ramirez L."/>
            <person name="Alfaro M."/>
            <person name="Sun H."/>
            <person name="Tritt A."/>
            <person name="Yoshinaga Y."/>
            <person name="Zwiers L.-H."/>
            <person name="Turgeon B."/>
            <person name="Goodwin S."/>
            <person name="Spatafora J."/>
            <person name="Crous P."/>
            <person name="Grigoriev I."/>
        </authorList>
    </citation>
    <scope>NUCLEOTIDE SEQUENCE</scope>
    <source>
        <strain evidence="1">CBS 262.69</strain>
    </source>
</reference>
<accession>A0A6G1HIU3</accession>
<dbReference type="Proteomes" id="UP000799640">
    <property type="component" value="Unassembled WGS sequence"/>
</dbReference>
<evidence type="ECO:0000313" key="1">
    <source>
        <dbReference type="EMBL" id="KAF2395978.1"/>
    </source>
</evidence>
<sequence>MTRNGSGKCPACRHAVNSCPRRPDIRVLHALRALLGIWSGPGAFPLGERLIVDSTSSLVISFFISWRTDGIRACGMSERSALTGGGGAYRLGYLPSLRCPLPTGHLYPRGGLAVVGRVGVCRLACVTTLRSSRGSRCGGHRDFAFRGGEIGAMSWSYRGESCA</sequence>
<dbReference type="EMBL" id="ML996709">
    <property type="protein sequence ID" value="KAF2395978.1"/>
    <property type="molecule type" value="Genomic_DNA"/>
</dbReference>
<evidence type="ECO:0000313" key="2">
    <source>
        <dbReference type="Proteomes" id="UP000799640"/>
    </source>
</evidence>
<proteinExistence type="predicted"/>
<dbReference type="AlphaFoldDB" id="A0A6G1HIU3"/>
<gene>
    <name evidence="1" type="ORF">EJ06DRAFT_251838</name>
</gene>
<name>A0A6G1HIU3_9PEZI</name>
<organism evidence="1 2">
    <name type="scientific">Trichodelitschia bisporula</name>
    <dbReference type="NCBI Taxonomy" id="703511"/>
    <lineage>
        <taxon>Eukaryota</taxon>
        <taxon>Fungi</taxon>
        <taxon>Dikarya</taxon>
        <taxon>Ascomycota</taxon>
        <taxon>Pezizomycotina</taxon>
        <taxon>Dothideomycetes</taxon>
        <taxon>Dothideomycetes incertae sedis</taxon>
        <taxon>Phaeotrichales</taxon>
        <taxon>Phaeotrichaceae</taxon>
        <taxon>Trichodelitschia</taxon>
    </lineage>
</organism>
<protein>
    <submittedName>
        <fullName evidence="1">Uncharacterized protein</fullName>
    </submittedName>
</protein>